<dbReference type="KEGG" id="cyn:Cyan7425_4615"/>
<dbReference type="HOGENOM" id="CLU_471593_0_0_3"/>
<feature type="transmembrane region" description="Helical" evidence="1">
    <location>
        <begin position="445"/>
        <end position="462"/>
    </location>
</feature>
<feature type="transmembrane region" description="Helical" evidence="1">
    <location>
        <begin position="65"/>
        <end position="86"/>
    </location>
</feature>
<feature type="transmembrane region" description="Helical" evidence="1">
    <location>
        <begin position="140"/>
        <end position="160"/>
    </location>
</feature>
<feature type="transmembrane region" description="Helical" evidence="1">
    <location>
        <begin position="205"/>
        <end position="225"/>
    </location>
</feature>
<feature type="transmembrane region" description="Helical" evidence="1">
    <location>
        <begin position="98"/>
        <end position="120"/>
    </location>
</feature>
<organism evidence="3">
    <name type="scientific">Cyanothece sp. (strain PCC 7425 / ATCC 29141)</name>
    <dbReference type="NCBI Taxonomy" id="395961"/>
    <lineage>
        <taxon>Bacteria</taxon>
        <taxon>Bacillati</taxon>
        <taxon>Cyanobacteriota</taxon>
        <taxon>Cyanophyceae</taxon>
        <taxon>Gomontiellales</taxon>
        <taxon>Cyanothecaceae</taxon>
        <taxon>Cyanothece</taxon>
    </lineage>
</organism>
<feature type="transmembrane region" description="Helical" evidence="1">
    <location>
        <begin position="172"/>
        <end position="190"/>
    </location>
</feature>
<feature type="transmembrane region" description="Helical" evidence="1">
    <location>
        <begin position="304"/>
        <end position="326"/>
    </location>
</feature>
<dbReference type="Pfam" id="PF26626">
    <property type="entry name" value="DUF8201"/>
    <property type="match status" value="1"/>
</dbReference>
<accession>B8HKS9</accession>
<keyword evidence="1" id="KW-1133">Transmembrane helix</keyword>
<name>B8HKS9_CYAP4</name>
<feature type="transmembrane region" description="Helical" evidence="1">
    <location>
        <begin position="268"/>
        <end position="297"/>
    </location>
</feature>
<feature type="transmembrane region" description="Helical" evidence="1">
    <location>
        <begin position="38"/>
        <end position="59"/>
    </location>
</feature>
<keyword evidence="1" id="KW-0812">Transmembrane</keyword>
<gene>
    <name evidence="3" type="ordered locus">Cyan7425_4615</name>
</gene>
<dbReference type="InterPro" id="IPR058065">
    <property type="entry name" value="LIC_10190-like"/>
</dbReference>
<evidence type="ECO:0000256" key="1">
    <source>
        <dbReference type="SAM" id="Phobius"/>
    </source>
</evidence>
<dbReference type="InterPro" id="IPR058514">
    <property type="entry name" value="DUF8201"/>
</dbReference>
<dbReference type="eggNOG" id="ENOG5032SWY">
    <property type="taxonomic scope" value="Bacteria"/>
</dbReference>
<dbReference type="AlphaFoldDB" id="B8HKS9"/>
<protein>
    <recommendedName>
        <fullName evidence="2">DUF8201 domain-containing protein</fullName>
    </recommendedName>
</protein>
<keyword evidence="1" id="KW-0472">Membrane</keyword>
<dbReference type="OrthoDB" id="455143at2"/>
<feature type="transmembrane region" description="Helical" evidence="1">
    <location>
        <begin position="483"/>
        <end position="506"/>
    </location>
</feature>
<feature type="transmembrane region" description="Helical" evidence="1">
    <location>
        <begin position="421"/>
        <end position="439"/>
    </location>
</feature>
<dbReference type="NCBIfam" id="NF047510">
    <property type="entry name" value="LIC_10190_fam"/>
    <property type="match status" value="1"/>
</dbReference>
<reference evidence="3" key="1">
    <citation type="submission" date="2009-01" db="EMBL/GenBank/DDBJ databases">
        <title>Complete sequence of chromosome Cyanothece sp. PCC 7425.</title>
        <authorList>
            <consortium name="US DOE Joint Genome Institute"/>
            <person name="Lucas S."/>
            <person name="Copeland A."/>
            <person name="Lapidus A."/>
            <person name="Glavina del Rio T."/>
            <person name="Dalin E."/>
            <person name="Tice H."/>
            <person name="Bruce D."/>
            <person name="Goodwin L."/>
            <person name="Pitluck S."/>
            <person name="Sims D."/>
            <person name="Meineke L."/>
            <person name="Brettin T."/>
            <person name="Detter J.C."/>
            <person name="Han C."/>
            <person name="Larimer F."/>
            <person name="Land M."/>
            <person name="Hauser L."/>
            <person name="Kyrpides N."/>
            <person name="Ovchinnikova G."/>
            <person name="Liberton M."/>
            <person name="Stoeckel J."/>
            <person name="Banerjee A."/>
            <person name="Singh A."/>
            <person name="Page L."/>
            <person name="Sato H."/>
            <person name="Zhao L."/>
            <person name="Sherman L."/>
            <person name="Pakrasi H."/>
            <person name="Richardson P."/>
        </authorList>
    </citation>
    <scope>NUCLEOTIDE SEQUENCE</scope>
    <source>
        <strain evidence="3">PCC 7425</strain>
    </source>
</reference>
<feature type="transmembrane region" description="Helical" evidence="1">
    <location>
        <begin position="6"/>
        <end position="26"/>
    </location>
</feature>
<feature type="transmembrane region" description="Helical" evidence="1">
    <location>
        <begin position="392"/>
        <end position="414"/>
    </location>
</feature>
<dbReference type="EMBL" id="CP001344">
    <property type="protein sequence ID" value="ACL46923.1"/>
    <property type="molecule type" value="Genomic_DNA"/>
</dbReference>
<proteinExistence type="predicted"/>
<feature type="transmembrane region" description="Helical" evidence="1">
    <location>
        <begin position="237"/>
        <end position="256"/>
    </location>
</feature>
<feature type="domain" description="DUF8201" evidence="2">
    <location>
        <begin position="1"/>
        <end position="451"/>
    </location>
</feature>
<evidence type="ECO:0000313" key="3">
    <source>
        <dbReference type="EMBL" id="ACL46923.1"/>
    </source>
</evidence>
<evidence type="ECO:0000259" key="2">
    <source>
        <dbReference type="Pfam" id="PF26626"/>
    </source>
</evidence>
<sequence length="575" mass="62710">MLYFICVWIGLLLGCGIIGLALLHRSQVKVIERRGDRIILALWLGVIALSNTLLLLSLITPLTPLTGLGVILGLSAVSLLSTPTRVELNRIRATLSPALVLRLLLLALPIAALTTGQVTWFDTGLYHYQSIQYLARFGTVPGTALVLSNLGFTSSWFALAAPLNAAVLETRVSAVTNGFAVLLAAIHLWISLGHCINRRAFLSDWFALAFWGLLLCLGLGLQSLSKIFVSPSPDVPCILLTGVTTWLILICSAPAVRSPRQPIRGEPSILALLLAAGAMTLKLVAFPLLLITGLFYLIRHRYNFYAILKGSLATGLLLSPLLLASLMTSGCPLFPSALFCVDLPWSLDQATIQDVSNSTHNPTTWNDWGPTEQPSWFEALQQWFSSNPSRQFLPISIGLSLGCAAIIIALRFLSRRSPGEGQIWVTAVGLSGMAFLLLMSPFFRFLVPYILISPALLLAVVLRQKWDKHFPQPRPRDSLRSQLLSGFKLTLPLALVMLVVSINLAGSNQRLILPPPLRSVPALQQQVNGIIYFSPQQNLCWATELPCAGMISSDVYLRQPEHGIGGGFIRARVPL</sequence>